<dbReference type="Proteomes" id="UP000626092">
    <property type="component" value="Unassembled WGS sequence"/>
</dbReference>
<organism evidence="2 3">
    <name type="scientific">Rhododendron simsii</name>
    <name type="common">Sims's rhododendron</name>
    <dbReference type="NCBI Taxonomy" id="118357"/>
    <lineage>
        <taxon>Eukaryota</taxon>
        <taxon>Viridiplantae</taxon>
        <taxon>Streptophyta</taxon>
        <taxon>Embryophyta</taxon>
        <taxon>Tracheophyta</taxon>
        <taxon>Spermatophyta</taxon>
        <taxon>Magnoliopsida</taxon>
        <taxon>eudicotyledons</taxon>
        <taxon>Gunneridae</taxon>
        <taxon>Pentapetalae</taxon>
        <taxon>asterids</taxon>
        <taxon>Ericales</taxon>
        <taxon>Ericaceae</taxon>
        <taxon>Ericoideae</taxon>
        <taxon>Rhodoreae</taxon>
        <taxon>Rhododendron</taxon>
    </lineage>
</organism>
<reference evidence="2" key="1">
    <citation type="submission" date="2019-11" db="EMBL/GenBank/DDBJ databases">
        <authorList>
            <person name="Liu Y."/>
            <person name="Hou J."/>
            <person name="Li T.-Q."/>
            <person name="Guan C.-H."/>
            <person name="Wu X."/>
            <person name="Wu H.-Z."/>
            <person name="Ling F."/>
            <person name="Zhang R."/>
            <person name="Shi X.-G."/>
            <person name="Ren J.-P."/>
            <person name="Chen E.-F."/>
            <person name="Sun J.-M."/>
        </authorList>
    </citation>
    <scope>NUCLEOTIDE SEQUENCE</scope>
    <source>
        <strain evidence="2">Adult_tree_wgs_1</strain>
        <tissue evidence="2">Leaves</tissue>
    </source>
</reference>
<gene>
    <name evidence="2" type="ORF">RHSIM_Rhsim05G0120800</name>
</gene>
<feature type="compositionally biased region" description="Low complexity" evidence="1">
    <location>
        <begin position="90"/>
        <end position="101"/>
    </location>
</feature>
<feature type="compositionally biased region" description="Polar residues" evidence="1">
    <location>
        <begin position="72"/>
        <end position="81"/>
    </location>
</feature>
<sequence length="117" mass="12885">MGRRDSSQVPPVLPVWCETRRSIEQELDSVSQRGSEGEDKVEDGEPCNSNLSADYKICKKKRKKTSITAITVRSNSRTHQPLGSDISKASSTSVPKLSTTKTPPPPYQVRLTSNSKP</sequence>
<proteinExistence type="predicted"/>
<dbReference type="EMBL" id="WJXA01000005">
    <property type="protein sequence ID" value="KAF7143871.1"/>
    <property type="molecule type" value="Genomic_DNA"/>
</dbReference>
<comment type="caution">
    <text evidence="2">The sequence shown here is derived from an EMBL/GenBank/DDBJ whole genome shotgun (WGS) entry which is preliminary data.</text>
</comment>
<feature type="region of interest" description="Disordered" evidence="1">
    <location>
        <begin position="27"/>
        <end position="53"/>
    </location>
</feature>
<accession>A0A834H320</accession>
<keyword evidence="3" id="KW-1185">Reference proteome</keyword>
<protein>
    <submittedName>
        <fullName evidence="2">Uncharacterized protein</fullName>
    </submittedName>
</protein>
<dbReference type="AlphaFoldDB" id="A0A834H320"/>
<feature type="region of interest" description="Disordered" evidence="1">
    <location>
        <begin position="71"/>
        <end position="117"/>
    </location>
</feature>
<name>A0A834H320_RHOSS</name>
<evidence type="ECO:0000313" key="3">
    <source>
        <dbReference type="Proteomes" id="UP000626092"/>
    </source>
</evidence>
<evidence type="ECO:0000256" key="1">
    <source>
        <dbReference type="SAM" id="MobiDB-lite"/>
    </source>
</evidence>
<evidence type="ECO:0000313" key="2">
    <source>
        <dbReference type="EMBL" id="KAF7143871.1"/>
    </source>
</evidence>